<reference evidence="1" key="1">
    <citation type="submission" date="2022-07" db="EMBL/GenBank/DDBJ databases">
        <title>Phylogenomic reconstructions and comparative analyses of Kickxellomycotina fungi.</title>
        <authorList>
            <person name="Reynolds N.K."/>
            <person name="Stajich J.E."/>
            <person name="Barry K."/>
            <person name="Grigoriev I.V."/>
            <person name="Crous P."/>
            <person name="Smith M.E."/>
        </authorList>
    </citation>
    <scope>NUCLEOTIDE SEQUENCE</scope>
    <source>
        <strain evidence="1">NRRL 1566</strain>
    </source>
</reference>
<dbReference type="SUPFAM" id="SSF48371">
    <property type="entry name" value="ARM repeat"/>
    <property type="match status" value="1"/>
</dbReference>
<dbReference type="AlphaFoldDB" id="A0A9W8LY80"/>
<dbReference type="OrthoDB" id="431626at2759"/>
<evidence type="ECO:0000313" key="2">
    <source>
        <dbReference type="Proteomes" id="UP001139887"/>
    </source>
</evidence>
<gene>
    <name evidence="1" type="ORF">IWW36_005058</name>
</gene>
<organism evidence="1 2">
    <name type="scientific">Coemansia brasiliensis</name>
    <dbReference type="NCBI Taxonomy" id="2650707"/>
    <lineage>
        <taxon>Eukaryota</taxon>
        <taxon>Fungi</taxon>
        <taxon>Fungi incertae sedis</taxon>
        <taxon>Zoopagomycota</taxon>
        <taxon>Kickxellomycotina</taxon>
        <taxon>Kickxellomycetes</taxon>
        <taxon>Kickxellales</taxon>
        <taxon>Kickxellaceae</taxon>
        <taxon>Coemansia</taxon>
    </lineage>
</organism>
<dbReference type="Proteomes" id="UP001139887">
    <property type="component" value="Unassembled WGS sequence"/>
</dbReference>
<keyword evidence="2" id="KW-1185">Reference proteome</keyword>
<dbReference type="EMBL" id="JANBUW010000990">
    <property type="protein sequence ID" value="KAJ2844755.1"/>
    <property type="molecule type" value="Genomic_DNA"/>
</dbReference>
<dbReference type="InterPro" id="IPR016024">
    <property type="entry name" value="ARM-type_fold"/>
</dbReference>
<sequence>GYYNRKVSAVALMRLLDLHDARVNSLVVQGDLIPNTANNGKIVTRSMSRVNPDQFTQIAAPVKIFKLLLAEIDMDVESMYVRNGGAGLSAVVDANELDTGDGDEDNWEDDGIEDAGLADELEYYAHFADDEFDDDDDDDEDVQADPIYHQDLNETLGSYLKQITCNENFGTSIAPLLTSREQSILSKM</sequence>
<accession>A0A9W8LY80</accession>
<comment type="caution">
    <text evidence="1">The sequence shown here is derived from an EMBL/GenBank/DDBJ whole genome shotgun (WGS) entry which is preliminary data.</text>
</comment>
<protein>
    <submittedName>
        <fullName evidence="1">Uncharacterized protein</fullName>
    </submittedName>
</protein>
<name>A0A9W8LY80_9FUNG</name>
<feature type="non-terminal residue" evidence="1">
    <location>
        <position position="1"/>
    </location>
</feature>
<evidence type="ECO:0000313" key="1">
    <source>
        <dbReference type="EMBL" id="KAJ2844755.1"/>
    </source>
</evidence>
<proteinExistence type="predicted"/>